<organism evidence="3 4">
    <name type="scientific">Salinimonas iocasae</name>
    <dbReference type="NCBI Taxonomy" id="2572577"/>
    <lineage>
        <taxon>Bacteria</taxon>
        <taxon>Pseudomonadati</taxon>
        <taxon>Pseudomonadota</taxon>
        <taxon>Gammaproteobacteria</taxon>
        <taxon>Alteromonadales</taxon>
        <taxon>Alteromonadaceae</taxon>
        <taxon>Alteromonas/Salinimonas group</taxon>
        <taxon>Salinimonas</taxon>
    </lineage>
</organism>
<dbReference type="GO" id="GO:0016787">
    <property type="term" value="F:hydrolase activity"/>
    <property type="evidence" value="ECO:0007669"/>
    <property type="project" value="UniProtKB-KW"/>
</dbReference>
<sequence>MFTLRRLCALLYLSTLSICVCAGPDSQYQVQQIKDNVYRFTSGKYHSAFMITKSGAFVTDPIDSQSALYLKRYIKENFDVPVTFMAYSHNHIDHTAGGENLTTENTTVIAHKEAARNIINTQLPTAYPNLTFTDELVVELADSRVKLKYYGRNNGYGSVSMRFEPANVLLAVDWITLNRLPYKNLKGYDIEGMITSTKAVLQEPEFDIFIGGHADTGNRKDVENYLAYLQALYTGVNTQMRKGNNLQSIQKSLQLSQFNHLKMFDEWRELNIEGVYNTLIDMSYYDMRPDIPPTQSKTESN</sequence>
<name>A0A5B7YA87_9ALTE</name>
<dbReference type="InterPro" id="IPR036866">
    <property type="entry name" value="RibonucZ/Hydroxyglut_hydro"/>
</dbReference>
<keyword evidence="1" id="KW-0732">Signal</keyword>
<gene>
    <name evidence="3" type="ORF">FBQ74_03300</name>
</gene>
<keyword evidence="3" id="KW-0378">Hydrolase</keyword>
<keyword evidence="4" id="KW-1185">Reference proteome</keyword>
<dbReference type="RefSeq" id="WP_139755304.1">
    <property type="nucleotide sequence ID" value="NZ_CP039852.1"/>
</dbReference>
<protein>
    <submittedName>
        <fullName evidence="3">MBL fold metallo-hydrolase</fullName>
    </submittedName>
</protein>
<accession>A0A5B7YA87</accession>
<dbReference type="InterPro" id="IPR001279">
    <property type="entry name" value="Metallo-B-lactamas"/>
</dbReference>
<dbReference type="OrthoDB" id="420651at2"/>
<feature type="signal peptide" evidence="1">
    <location>
        <begin position="1"/>
        <end position="22"/>
    </location>
</feature>
<reference evidence="3 4" key="1">
    <citation type="submission" date="2019-04" db="EMBL/GenBank/DDBJ databases">
        <title>Salinimonas iocasae sp. nov., a halophilic bacterium isolated from the outer tube casing of tubeworms in Okinawa Trough.</title>
        <authorList>
            <person name="Zhang H."/>
            <person name="Wang H."/>
            <person name="Li C."/>
        </authorList>
    </citation>
    <scope>NUCLEOTIDE SEQUENCE [LARGE SCALE GENOMIC DNA]</scope>
    <source>
        <strain evidence="3 4">KX18D6</strain>
    </source>
</reference>
<dbReference type="AlphaFoldDB" id="A0A5B7YA87"/>
<evidence type="ECO:0000313" key="4">
    <source>
        <dbReference type="Proteomes" id="UP000304912"/>
    </source>
</evidence>
<dbReference type="KEGG" id="salk:FBQ74_03300"/>
<dbReference type="SMART" id="SM00849">
    <property type="entry name" value="Lactamase_B"/>
    <property type="match status" value="1"/>
</dbReference>
<evidence type="ECO:0000313" key="3">
    <source>
        <dbReference type="EMBL" id="QCZ92551.1"/>
    </source>
</evidence>
<evidence type="ECO:0000256" key="1">
    <source>
        <dbReference type="SAM" id="SignalP"/>
    </source>
</evidence>
<dbReference type="EMBL" id="CP039852">
    <property type="protein sequence ID" value="QCZ92551.1"/>
    <property type="molecule type" value="Genomic_DNA"/>
</dbReference>
<dbReference type="Proteomes" id="UP000304912">
    <property type="component" value="Chromosome"/>
</dbReference>
<dbReference type="Gene3D" id="3.60.15.10">
    <property type="entry name" value="Ribonuclease Z/Hydroxyacylglutathione hydrolase-like"/>
    <property type="match status" value="1"/>
</dbReference>
<proteinExistence type="predicted"/>
<feature type="domain" description="Metallo-beta-lactamase" evidence="2">
    <location>
        <begin position="45"/>
        <end position="213"/>
    </location>
</feature>
<evidence type="ECO:0000259" key="2">
    <source>
        <dbReference type="SMART" id="SM00849"/>
    </source>
</evidence>
<dbReference type="SUPFAM" id="SSF56281">
    <property type="entry name" value="Metallo-hydrolase/oxidoreductase"/>
    <property type="match status" value="1"/>
</dbReference>
<feature type="chain" id="PRO_5022760686" evidence="1">
    <location>
        <begin position="23"/>
        <end position="301"/>
    </location>
</feature>